<feature type="coiled-coil region" evidence="6">
    <location>
        <begin position="135"/>
        <end position="162"/>
    </location>
</feature>
<keyword evidence="3 7" id="KW-0812">Transmembrane</keyword>
<evidence type="ECO:0000313" key="11">
    <source>
        <dbReference type="Proteomes" id="UP000029647"/>
    </source>
</evidence>
<keyword evidence="4 7" id="KW-1133">Transmembrane helix</keyword>
<dbReference type="AlphaFoldDB" id="A0A081DAQ9"/>
<dbReference type="GeneID" id="90596129"/>
<dbReference type="Gene3D" id="1.20.1440.20">
    <property type="entry name" value="LemA-like domain"/>
    <property type="match status" value="1"/>
</dbReference>
<reference evidence="10 11" key="1">
    <citation type="journal article" date="2014" name="Genome Announc.">
        <title>Draft Genome Sequences of Marine Flavobacterium Nonlabens Strains NR17, NR24, NR27, NR32, NR33, and Ara13.</title>
        <authorList>
            <person name="Nakanishi M."/>
            <person name="Meirelles P."/>
            <person name="Suzuki R."/>
            <person name="Takatani N."/>
            <person name="Mino S."/>
            <person name="Suda W."/>
            <person name="Oshima K."/>
            <person name="Hattori M."/>
            <person name="Ohkuma M."/>
            <person name="Hosokawa M."/>
            <person name="Miyashita K."/>
            <person name="Thompson F.L."/>
            <person name="Niwa A."/>
            <person name="Sawabe T."/>
            <person name="Sawabe T."/>
        </authorList>
    </citation>
    <scope>NUCLEOTIDE SEQUENCE [LARGE SCALE GENOMIC DNA]</scope>
    <source>
        <strain evidence="9">JCM 19275</strain>
        <strain evidence="8">JCM 19296</strain>
        <strain evidence="11">JCM19275</strain>
        <strain evidence="10">JCM19296</strain>
    </source>
</reference>
<comment type="subcellular location">
    <subcellularLocation>
        <location evidence="1">Membrane</location>
        <topology evidence="1">Single-pass membrane protein</topology>
    </subcellularLocation>
</comment>
<dbReference type="RefSeq" id="WP_042270330.1">
    <property type="nucleotide sequence ID" value="NZ_CP136694.1"/>
</dbReference>
<dbReference type="EMBL" id="BBLG01000003">
    <property type="protein sequence ID" value="GAK76005.1"/>
    <property type="molecule type" value="Genomic_DNA"/>
</dbReference>
<feature type="transmembrane region" description="Helical" evidence="7">
    <location>
        <begin position="6"/>
        <end position="31"/>
    </location>
</feature>
<keyword evidence="6" id="KW-0175">Coiled coil</keyword>
<name>A0A081DAQ9_NONUL</name>
<protein>
    <submittedName>
        <fullName evidence="8">LemA family protein</fullName>
    </submittedName>
</protein>
<proteinExistence type="inferred from homology"/>
<comment type="caution">
    <text evidence="8">The sequence shown here is derived from an EMBL/GenBank/DDBJ whole genome shotgun (WGS) entry which is preliminary data.</text>
</comment>
<evidence type="ECO:0000313" key="8">
    <source>
        <dbReference type="EMBL" id="GAK76005.1"/>
    </source>
</evidence>
<dbReference type="EMBL" id="BBNT01000003">
    <property type="protein sequence ID" value="GAL75115.1"/>
    <property type="molecule type" value="Genomic_DNA"/>
</dbReference>
<evidence type="ECO:0000256" key="5">
    <source>
        <dbReference type="ARBA" id="ARBA00023136"/>
    </source>
</evidence>
<dbReference type="PANTHER" id="PTHR34478:SF2">
    <property type="entry name" value="MEMBRANE PROTEIN"/>
    <property type="match status" value="1"/>
</dbReference>
<evidence type="ECO:0000256" key="7">
    <source>
        <dbReference type="SAM" id="Phobius"/>
    </source>
</evidence>
<comment type="similarity">
    <text evidence="2">Belongs to the LemA family.</text>
</comment>
<evidence type="ECO:0000313" key="9">
    <source>
        <dbReference type="EMBL" id="GAL75115.1"/>
    </source>
</evidence>
<dbReference type="SUPFAM" id="SSF140478">
    <property type="entry name" value="LemA-like"/>
    <property type="match status" value="1"/>
</dbReference>
<dbReference type="Proteomes" id="UP000029647">
    <property type="component" value="Unassembled WGS sequence"/>
</dbReference>
<evidence type="ECO:0000313" key="10">
    <source>
        <dbReference type="Proteomes" id="UP000028980"/>
    </source>
</evidence>
<organism evidence="8 10">
    <name type="scientific">Nonlabens ulvanivorans</name>
    <name type="common">Persicivirga ulvanivorans</name>
    <dbReference type="NCBI Taxonomy" id="906888"/>
    <lineage>
        <taxon>Bacteria</taxon>
        <taxon>Pseudomonadati</taxon>
        <taxon>Bacteroidota</taxon>
        <taxon>Flavobacteriia</taxon>
        <taxon>Flavobacteriales</taxon>
        <taxon>Flavobacteriaceae</taxon>
        <taxon>Nonlabens</taxon>
    </lineage>
</organism>
<gene>
    <name evidence="9" type="ORF">JCM19275_1154</name>
    <name evidence="8" type="ORF">JCM19296_1602</name>
</gene>
<evidence type="ECO:0000256" key="3">
    <source>
        <dbReference type="ARBA" id="ARBA00022692"/>
    </source>
</evidence>
<dbReference type="PANTHER" id="PTHR34478">
    <property type="entry name" value="PROTEIN LEMA"/>
    <property type="match status" value="1"/>
</dbReference>
<evidence type="ECO:0000256" key="1">
    <source>
        <dbReference type="ARBA" id="ARBA00004167"/>
    </source>
</evidence>
<dbReference type="Pfam" id="PF04011">
    <property type="entry name" value="LemA"/>
    <property type="match status" value="1"/>
</dbReference>
<dbReference type="InterPro" id="IPR023353">
    <property type="entry name" value="LemA-like_dom_sf"/>
</dbReference>
<evidence type="ECO:0000256" key="4">
    <source>
        <dbReference type="ARBA" id="ARBA00022989"/>
    </source>
</evidence>
<evidence type="ECO:0000256" key="2">
    <source>
        <dbReference type="ARBA" id="ARBA00008854"/>
    </source>
</evidence>
<evidence type="ECO:0000256" key="6">
    <source>
        <dbReference type="SAM" id="Coils"/>
    </source>
</evidence>
<dbReference type="GO" id="GO:0016020">
    <property type="term" value="C:membrane"/>
    <property type="evidence" value="ECO:0007669"/>
    <property type="project" value="UniProtKB-SubCell"/>
</dbReference>
<keyword evidence="5 7" id="KW-0472">Membrane</keyword>
<dbReference type="InterPro" id="IPR007156">
    <property type="entry name" value="MamQ_LemA"/>
</dbReference>
<dbReference type="Proteomes" id="UP000028980">
    <property type="component" value="Unassembled WGS sequence"/>
</dbReference>
<sequence length="207" mass="22770">MSKAKFAGLGCAGLGLIGVVVIAIIIAINAYSWYNNAIGLKENVQAQWANVESSYQRRADLIPNIVATAKKYAEFEQETLTQVIEARAKATSINVDASNLTSEQIQEFSQAQGAVSSGLGRLLATYENYPDLKANENFLELINELERTENRINTERNRYNGDVKAYNAHIGMIPGRLYASWFGFTGSPYFQAEAGSETAPVVEDLFD</sequence>
<accession>A0A081DAQ9</accession>